<organism evidence="2 3">
    <name type="scientific">Methylocapsa polymorpha</name>
    <dbReference type="NCBI Taxonomy" id="3080828"/>
    <lineage>
        <taxon>Bacteria</taxon>
        <taxon>Pseudomonadati</taxon>
        <taxon>Pseudomonadota</taxon>
        <taxon>Alphaproteobacteria</taxon>
        <taxon>Hyphomicrobiales</taxon>
        <taxon>Beijerinckiaceae</taxon>
        <taxon>Methylocapsa</taxon>
    </lineage>
</organism>
<keyword evidence="1" id="KW-0812">Transmembrane</keyword>
<protein>
    <recommendedName>
        <fullName evidence="4">DUF1640 domain-containing protein</fullName>
    </recommendedName>
</protein>
<evidence type="ECO:0000313" key="2">
    <source>
        <dbReference type="EMBL" id="WOJ89631.1"/>
    </source>
</evidence>
<evidence type="ECO:0008006" key="4">
    <source>
        <dbReference type="Google" id="ProtNLM"/>
    </source>
</evidence>
<dbReference type="RefSeq" id="WP_407339076.1">
    <property type="nucleotide sequence ID" value="NZ_CP136862.1"/>
</dbReference>
<gene>
    <name evidence="2" type="ORF">RZS28_17890</name>
</gene>
<evidence type="ECO:0000256" key="1">
    <source>
        <dbReference type="SAM" id="Phobius"/>
    </source>
</evidence>
<name>A0ABZ0HS45_9HYPH</name>
<sequence>MSAILFDTLRLSRTLRDKGHFTTEQAEALAEALGEASQDNLATKADIINLATRADLAEAKADILKWVVGAIGFQTVVILGALVSLVRIFAK</sequence>
<keyword evidence="1" id="KW-1133">Transmembrane helix</keyword>
<accession>A0ABZ0HS45</accession>
<keyword evidence="3" id="KW-1185">Reference proteome</keyword>
<proteinExistence type="predicted"/>
<dbReference type="EMBL" id="CP136862">
    <property type="protein sequence ID" value="WOJ89631.1"/>
    <property type="molecule type" value="Genomic_DNA"/>
</dbReference>
<evidence type="ECO:0000313" key="3">
    <source>
        <dbReference type="Proteomes" id="UP001626536"/>
    </source>
</evidence>
<dbReference type="Proteomes" id="UP001626536">
    <property type="component" value="Chromosome"/>
</dbReference>
<feature type="transmembrane region" description="Helical" evidence="1">
    <location>
        <begin position="66"/>
        <end position="90"/>
    </location>
</feature>
<reference evidence="2 3" key="1">
    <citation type="submission" date="2023-10" db="EMBL/GenBank/DDBJ databases">
        <title>Novel methanotroph of the genus Methylocapsa from a subarctic wetland.</title>
        <authorList>
            <person name="Belova S.E."/>
            <person name="Oshkin I.Y."/>
            <person name="Miroshnikov K."/>
            <person name="Dedysh S.N."/>
        </authorList>
    </citation>
    <scope>NUCLEOTIDE SEQUENCE [LARGE SCALE GENOMIC DNA]</scope>
    <source>
        <strain evidence="2 3">RX1</strain>
    </source>
</reference>
<keyword evidence="1" id="KW-0472">Membrane</keyword>